<keyword evidence="1" id="KW-0119">Carbohydrate metabolism</keyword>
<proteinExistence type="predicted"/>
<name>A0A0K1JQE0_9MICO</name>
<dbReference type="InterPro" id="IPR036237">
    <property type="entry name" value="Xyl_isomerase-like_sf"/>
</dbReference>
<evidence type="ECO:0000313" key="4">
    <source>
        <dbReference type="Proteomes" id="UP000066480"/>
    </source>
</evidence>
<reference evidence="3 4" key="1">
    <citation type="submission" date="2015-03" db="EMBL/GenBank/DDBJ databases">
        <title>Luteipulveratus halotolerans sp. nov., a novel actinobacterium (Dermacoccaceae) from Sarawak, Malaysia.</title>
        <authorList>
            <person name="Juboi H."/>
            <person name="Basik A."/>
            <person name="Shamsul S.S."/>
            <person name="Arnold P."/>
            <person name="Schmitt E.K."/>
            <person name="Sanglier J.-J."/>
            <person name="Yeo T."/>
        </authorList>
    </citation>
    <scope>NUCLEOTIDE SEQUENCE [LARGE SCALE GENOMIC DNA]</scope>
    <source>
        <strain evidence="3 4">MN07-A0370</strain>
    </source>
</reference>
<dbReference type="PANTHER" id="PTHR12110">
    <property type="entry name" value="HYDROXYPYRUVATE ISOMERASE"/>
    <property type="match status" value="1"/>
</dbReference>
<evidence type="ECO:0000313" key="3">
    <source>
        <dbReference type="EMBL" id="AKU18803.1"/>
    </source>
</evidence>
<dbReference type="SUPFAM" id="SSF51658">
    <property type="entry name" value="Xylose isomerase-like"/>
    <property type="match status" value="1"/>
</dbReference>
<sequence length="292" mass="30887">MSRVAGAPISWGVSEVEGWGVQLPTETVLSAMYESGLTATELGPAGFLPTDPDQLKADLDKHSLRAVAQFVPVVLHDESTDPRPDVRTAIASLSAVGATTLVLAAATGGQGYDDRPAWTSAAWSRALGLLDDLAGLGREAGLDAVLHPHVGTMIENEAEVERVLDGCGIGLCLDTGHLLIGGADPVALARAHADRIRHVHLKDVRLDLAEQVRTGAVSYSDAVERGIYAPIGDGDVEINRIVKDLENQGYSGWYVLEQDTVLGSESANTATADVRTSLRALSRIAEGLEVRR</sequence>
<gene>
    <name evidence="3" type="ORF">VV02_10205</name>
</gene>
<dbReference type="PANTHER" id="PTHR12110:SF41">
    <property type="entry name" value="INOSOSE DEHYDRATASE"/>
    <property type="match status" value="1"/>
</dbReference>
<organism evidence="3 4">
    <name type="scientific">Luteipulveratus mongoliensis</name>
    <dbReference type="NCBI Taxonomy" id="571913"/>
    <lineage>
        <taxon>Bacteria</taxon>
        <taxon>Bacillati</taxon>
        <taxon>Actinomycetota</taxon>
        <taxon>Actinomycetes</taxon>
        <taxon>Micrococcales</taxon>
        <taxon>Dermacoccaceae</taxon>
        <taxon>Luteipulveratus</taxon>
    </lineage>
</organism>
<dbReference type="EMBL" id="CP011112">
    <property type="protein sequence ID" value="AKU18803.1"/>
    <property type="molecule type" value="Genomic_DNA"/>
</dbReference>
<feature type="domain" description="Xylose isomerase-like TIM barrel" evidence="2">
    <location>
        <begin position="34"/>
        <end position="266"/>
    </location>
</feature>
<accession>A0A0K1JQE0</accession>
<dbReference type="InterPro" id="IPR050312">
    <property type="entry name" value="IolE/XylAMocC-like"/>
</dbReference>
<evidence type="ECO:0000259" key="2">
    <source>
        <dbReference type="Pfam" id="PF01261"/>
    </source>
</evidence>
<dbReference type="Pfam" id="PF01261">
    <property type="entry name" value="AP_endonuc_2"/>
    <property type="match status" value="1"/>
</dbReference>
<keyword evidence="4" id="KW-1185">Reference proteome</keyword>
<dbReference type="KEGG" id="lmoi:VV02_10205"/>
<dbReference type="InterPro" id="IPR013022">
    <property type="entry name" value="Xyl_isomerase-like_TIM-brl"/>
</dbReference>
<dbReference type="Gene3D" id="3.20.20.150">
    <property type="entry name" value="Divalent-metal-dependent TIM barrel enzymes"/>
    <property type="match status" value="1"/>
</dbReference>
<dbReference type="STRING" id="571913.VV02_10205"/>
<protein>
    <submittedName>
        <fullName evidence="3">Inosose dehydratase</fullName>
    </submittedName>
</protein>
<dbReference type="AlphaFoldDB" id="A0A0K1JQE0"/>
<dbReference type="OrthoDB" id="104997at2"/>
<dbReference type="Proteomes" id="UP000066480">
    <property type="component" value="Chromosome"/>
</dbReference>
<evidence type="ECO:0000256" key="1">
    <source>
        <dbReference type="ARBA" id="ARBA00023277"/>
    </source>
</evidence>
<dbReference type="PATRIC" id="fig|571913.6.peg.2082"/>